<comment type="caution">
    <text evidence="2">The sequence shown here is derived from an EMBL/GenBank/DDBJ whole genome shotgun (WGS) entry which is preliminary data.</text>
</comment>
<organism evidence="2 3">
    <name type="scientific">Fusarium albosuccineum</name>
    <dbReference type="NCBI Taxonomy" id="1237068"/>
    <lineage>
        <taxon>Eukaryota</taxon>
        <taxon>Fungi</taxon>
        <taxon>Dikarya</taxon>
        <taxon>Ascomycota</taxon>
        <taxon>Pezizomycotina</taxon>
        <taxon>Sordariomycetes</taxon>
        <taxon>Hypocreomycetidae</taxon>
        <taxon>Hypocreales</taxon>
        <taxon>Nectriaceae</taxon>
        <taxon>Fusarium</taxon>
        <taxon>Fusarium decemcellulare species complex</taxon>
    </lineage>
</organism>
<evidence type="ECO:0000313" key="3">
    <source>
        <dbReference type="Proteomes" id="UP000554235"/>
    </source>
</evidence>
<keyword evidence="3" id="KW-1185">Reference proteome</keyword>
<proteinExistence type="predicted"/>
<name>A0A8H4P412_9HYPO</name>
<accession>A0A8H4P412</accession>
<reference evidence="2 3" key="1">
    <citation type="submission" date="2020-01" db="EMBL/GenBank/DDBJ databases">
        <title>Identification and distribution of gene clusters putatively required for synthesis of sphingolipid metabolism inhibitors in phylogenetically diverse species of the filamentous fungus Fusarium.</title>
        <authorList>
            <person name="Kim H.-S."/>
            <person name="Busman M."/>
            <person name="Brown D.W."/>
            <person name="Divon H."/>
            <person name="Uhlig S."/>
            <person name="Proctor R.H."/>
        </authorList>
    </citation>
    <scope>NUCLEOTIDE SEQUENCE [LARGE SCALE GENOMIC DNA]</scope>
    <source>
        <strain evidence="2 3">NRRL 20459</strain>
    </source>
</reference>
<evidence type="ECO:0000256" key="1">
    <source>
        <dbReference type="SAM" id="MobiDB-lite"/>
    </source>
</evidence>
<dbReference type="EMBL" id="JAADYS010002502">
    <property type="protein sequence ID" value="KAF4458325.1"/>
    <property type="molecule type" value="Genomic_DNA"/>
</dbReference>
<protein>
    <submittedName>
        <fullName evidence="2">Uncharacterized protein</fullName>
    </submittedName>
</protein>
<feature type="compositionally biased region" description="Basic and acidic residues" evidence="1">
    <location>
        <begin position="189"/>
        <end position="220"/>
    </location>
</feature>
<feature type="region of interest" description="Disordered" evidence="1">
    <location>
        <begin position="282"/>
        <end position="303"/>
    </location>
</feature>
<sequence length="332" mass="35804">MVPLVAPPLEWPRCCVSGAGCGPAHSSAAFRSRGRETERPGLTGGPCSPGFLRHFFAFSRFSFIPQWTRWRRWPTADGDGPNGEAVLLVLAGPNARCRRRSIRKIVGQGRDLVPLSVSKSVTASKKSESMSVSTDLAGRTGGNGSPPSSVSALKAGGPRPTAHSRRSRESTGTRTGAKAKGSQGTGGTRVHERTREQSAMRQGWEGRKKSRSAGEEERGTRHARRPNRWPQTMTQQKARREPVSSRRASAKQPETARSWERDRENHEIIKVRLTSIRRGSSLELDGTSPGPGEGSFWDSSGLASDLATSSMPAVRGLASPAEFSALTNAIQA</sequence>
<gene>
    <name evidence="2" type="ORF">FALBO_14942</name>
</gene>
<evidence type="ECO:0000313" key="2">
    <source>
        <dbReference type="EMBL" id="KAF4458325.1"/>
    </source>
</evidence>
<dbReference type="Proteomes" id="UP000554235">
    <property type="component" value="Unassembled WGS sequence"/>
</dbReference>
<dbReference type="AlphaFoldDB" id="A0A8H4P412"/>
<feature type="region of interest" description="Disordered" evidence="1">
    <location>
        <begin position="119"/>
        <end position="261"/>
    </location>
</feature>